<name>A0A4U1JUA9_RHOCA</name>
<comment type="cofactor">
    <cofactor evidence="1 9">
        <name>Mg(2+)</name>
        <dbReference type="ChEBI" id="CHEBI:18420"/>
    </cofactor>
</comment>
<dbReference type="AlphaFoldDB" id="A0A4U1JUA9"/>
<dbReference type="HAMAP" id="MF_01471">
    <property type="entry name" value="Cas2"/>
    <property type="match status" value="1"/>
</dbReference>
<evidence type="ECO:0000256" key="4">
    <source>
        <dbReference type="ARBA" id="ARBA00022723"/>
    </source>
</evidence>
<evidence type="ECO:0000256" key="3">
    <source>
        <dbReference type="ARBA" id="ARBA00022722"/>
    </source>
</evidence>
<gene>
    <name evidence="9 11" type="primary">cas2</name>
    <name evidence="11" type="ORF">FBT96_04075</name>
</gene>
<evidence type="ECO:0000256" key="6">
    <source>
        <dbReference type="ARBA" id="ARBA00022801"/>
    </source>
</evidence>
<sequence length="96" mass="10688">MPRAEMLMVFTYDVSQDRKRRRVARILEGAATRVQYSVFEARLSEQRAAALAQRVAAELAPGDSLRVYAIGASGETRTRTYGDAAPIEPPGNYWLV</sequence>
<evidence type="ECO:0000256" key="5">
    <source>
        <dbReference type="ARBA" id="ARBA00022759"/>
    </source>
</evidence>
<keyword evidence="3 9" id="KW-0540">Nuclease</keyword>
<evidence type="ECO:0000256" key="8">
    <source>
        <dbReference type="ARBA" id="ARBA00023118"/>
    </source>
</evidence>
<dbReference type="InterPro" id="IPR021127">
    <property type="entry name" value="CRISPR_associated_Cas2"/>
</dbReference>
<dbReference type="GO" id="GO:0046872">
    <property type="term" value="F:metal ion binding"/>
    <property type="evidence" value="ECO:0007669"/>
    <property type="project" value="UniProtKB-UniRule"/>
</dbReference>
<dbReference type="Proteomes" id="UP000310597">
    <property type="component" value="Unassembled WGS sequence"/>
</dbReference>
<keyword evidence="8 9" id="KW-0051">Antiviral defense</keyword>
<protein>
    <recommendedName>
        <fullName evidence="9">CRISPR-associated endoribonuclease Cas2</fullName>
        <ecNumber evidence="9">3.1.-.-</ecNumber>
    </recommendedName>
</protein>
<dbReference type="Pfam" id="PF09827">
    <property type="entry name" value="CRISPR_Cas2"/>
    <property type="match status" value="1"/>
</dbReference>
<dbReference type="Gene3D" id="3.30.70.240">
    <property type="match status" value="1"/>
</dbReference>
<dbReference type="NCBIfam" id="TIGR01573">
    <property type="entry name" value="cas2"/>
    <property type="match status" value="1"/>
</dbReference>
<dbReference type="OrthoDB" id="9798176at2"/>
<proteinExistence type="inferred from homology"/>
<accession>A0A4U1JUA9</accession>
<dbReference type="GO" id="GO:0004521">
    <property type="term" value="F:RNA endonuclease activity"/>
    <property type="evidence" value="ECO:0007669"/>
    <property type="project" value="UniProtKB-UniRule"/>
</dbReference>
<keyword evidence="6 9" id="KW-0378">Hydrolase</keyword>
<dbReference type="GO" id="GO:0016787">
    <property type="term" value="F:hydrolase activity"/>
    <property type="evidence" value="ECO:0007669"/>
    <property type="project" value="UniProtKB-KW"/>
</dbReference>
<dbReference type="PIRSF" id="PIRSF032582">
    <property type="entry name" value="Cas2"/>
    <property type="match status" value="1"/>
</dbReference>
<evidence type="ECO:0000256" key="7">
    <source>
        <dbReference type="ARBA" id="ARBA00022842"/>
    </source>
</evidence>
<comment type="caution">
    <text evidence="11">The sequence shown here is derived from an EMBL/GenBank/DDBJ whole genome shotgun (WGS) entry which is preliminary data.</text>
</comment>
<dbReference type="SUPFAM" id="SSF143430">
    <property type="entry name" value="TTP0101/SSO1404-like"/>
    <property type="match status" value="1"/>
</dbReference>
<evidence type="ECO:0000313" key="11">
    <source>
        <dbReference type="EMBL" id="TKD23000.1"/>
    </source>
</evidence>
<dbReference type="RefSeq" id="WP_023924107.1">
    <property type="nucleotide sequence ID" value="NZ_SWJZ01000013.1"/>
</dbReference>
<dbReference type="GO" id="GO:0043571">
    <property type="term" value="P:maintenance of CRISPR repeat elements"/>
    <property type="evidence" value="ECO:0007669"/>
    <property type="project" value="UniProtKB-UniRule"/>
</dbReference>
<evidence type="ECO:0000256" key="9">
    <source>
        <dbReference type="HAMAP-Rule" id="MF_01471"/>
    </source>
</evidence>
<dbReference type="PANTHER" id="PTHR34405:SF3">
    <property type="entry name" value="CRISPR-ASSOCIATED ENDORIBONUCLEASE CAS2 3"/>
    <property type="match status" value="1"/>
</dbReference>
<dbReference type="GO" id="GO:0051607">
    <property type="term" value="P:defense response to virus"/>
    <property type="evidence" value="ECO:0007669"/>
    <property type="project" value="UniProtKB-UniRule"/>
</dbReference>
<evidence type="ECO:0000256" key="1">
    <source>
        <dbReference type="ARBA" id="ARBA00001946"/>
    </source>
</evidence>
<comment type="similarity">
    <text evidence="2 9 10">Belongs to the CRISPR-associated endoribonuclease Cas2 protein family.</text>
</comment>
<evidence type="ECO:0000256" key="2">
    <source>
        <dbReference type="ARBA" id="ARBA00009959"/>
    </source>
</evidence>
<evidence type="ECO:0000313" key="12">
    <source>
        <dbReference type="Proteomes" id="UP000310597"/>
    </source>
</evidence>
<keyword evidence="5 9" id="KW-0255">Endonuclease</keyword>
<comment type="function">
    <text evidence="9">CRISPR (clustered regularly interspaced short palindromic repeat), is an adaptive immune system that provides protection against mobile genetic elements (viruses, transposable elements and conjugative plasmids). CRISPR clusters contain sequences complementary to antecedent mobile elements and target invading nucleic acids. CRISPR clusters are transcribed and processed into CRISPR RNA (crRNA). Functions as a ssRNA-specific endoribonuclease. Involved in the integration of spacer DNA into the CRISPR cassette.</text>
</comment>
<dbReference type="CDD" id="cd09725">
    <property type="entry name" value="Cas2_I_II_III"/>
    <property type="match status" value="1"/>
</dbReference>
<dbReference type="EC" id="3.1.-.-" evidence="9"/>
<reference evidence="11 12" key="1">
    <citation type="submission" date="2019-04" db="EMBL/GenBank/DDBJ databases">
        <title>Draft Whole-Genome sequence of the purple photosynthetic bacterium Rhodobacter capsulatus SP108 with an indigenous class A beta-lactamase.</title>
        <authorList>
            <person name="Robertson S."/>
            <person name="Meyer T.E."/>
            <person name="Kyndt J.A."/>
        </authorList>
    </citation>
    <scope>NUCLEOTIDE SEQUENCE [LARGE SCALE GENOMIC DNA]</scope>
    <source>
        <strain evidence="11 12">SP108</strain>
    </source>
</reference>
<feature type="binding site" evidence="9">
    <location>
        <position position="13"/>
    </location>
    <ligand>
        <name>Mg(2+)</name>
        <dbReference type="ChEBI" id="CHEBI:18420"/>
        <note>catalytic</note>
    </ligand>
</feature>
<keyword evidence="4 9" id="KW-0479">Metal-binding</keyword>
<evidence type="ECO:0000256" key="10">
    <source>
        <dbReference type="PIRNR" id="PIRNR032582"/>
    </source>
</evidence>
<dbReference type="EMBL" id="SWJZ01000013">
    <property type="protein sequence ID" value="TKD23000.1"/>
    <property type="molecule type" value="Genomic_DNA"/>
</dbReference>
<dbReference type="PANTHER" id="PTHR34405">
    <property type="entry name" value="CRISPR-ASSOCIATED ENDORIBONUCLEASE CAS2"/>
    <property type="match status" value="1"/>
</dbReference>
<organism evidence="11 12">
    <name type="scientific">Rhodobacter capsulatus</name>
    <name type="common">Rhodopseudomonas capsulata</name>
    <dbReference type="NCBI Taxonomy" id="1061"/>
    <lineage>
        <taxon>Bacteria</taxon>
        <taxon>Pseudomonadati</taxon>
        <taxon>Pseudomonadota</taxon>
        <taxon>Alphaproteobacteria</taxon>
        <taxon>Rhodobacterales</taxon>
        <taxon>Rhodobacter group</taxon>
        <taxon>Rhodobacter</taxon>
    </lineage>
</organism>
<keyword evidence="7 9" id="KW-0460">Magnesium</keyword>
<dbReference type="InterPro" id="IPR019199">
    <property type="entry name" value="Virulence_VapD/CRISPR_Cas2"/>
</dbReference>
<comment type="subunit">
    <text evidence="9">Homodimer, forms a heterotetramer with a Cas1 homodimer.</text>
</comment>